<evidence type="ECO:0000256" key="4">
    <source>
        <dbReference type="ARBA" id="ARBA00022729"/>
    </source>
</evidence>
<dbReference type="GO" id="GO:0005886">
    <property type="term" value="C:plasma membrane"/>
    <property type="evidence" value="ECO:0007669"/>
    <property type="project" value="UniProtKB-SubCell"/>
</dbReference>
<dbReference type="Proteomes" id="UP000593562">
    <property type="component" value="Unassembled WGS sequence"/>
</dbReference>
<dbReference type="InterPro" id="IPR006918">
    <property type="entry name" value="COBRA_pln"/>
</dbReference>
<dbReference type="InParanoid" id="A0A7J7C3R8"/>
<dbReference type="PANTHER" id="PTHR31673:SF30">
    <property type="entry name" value="COBRA-LIKE PROTEIN 6"/>
    <property type="match status" value="1"/>
</dbReference>
<dbReference type="PANTHER" id="PTHR31673">
    <property type="entry name" value="PROTEIN COBRA"/>
    <property type="match status" value="1"/>
</dbReference>
<keyword evidence="3" id="KW-0472">Membrane</keyword>
<evidence type="ECO:0000256" key="1">
    <source>
        <dbReference type="ARBA" id="ARBA00004609"/>
    </source>
</evidence>
<dbReference type="Pfam" id="PF25079">
    <property type="entry name" value="COB_C"/>
    <property type="match status" value="1"/>
</dbReference>
<keyword evidence="4" id="KW-0732">Signal</keyword>
<gene>
    <name evidence="8" type="ORF">HS088_TW21G00645</name>
</gene>
<organism evidence="8 9">
    <name type="scientific">Tripterygium wilfordii</name>
    <name type="common">Thunder God vine</name>
    <dbReference type="NCBI Taxonomy" id="458696"/>
    <lineage>
        <taxon>Eukaryota</taxon>
        <taxon>Viridiplantae</taxon>
        <taxon>Streptophyta</taxon>
        <taxon>Embryophyta</taxon>
        <taxon>Tracheophyta</taxon>
        <taxon>Spermatophyta</taxon>
        <taxon>Magnoliopsida</taxon>
        <taxon>eudicotyledons</taxon>
        <taxon>Gunneridae</taxon>
        <taxon>Pentapetalae</taxon>
        <taxon>rosids</taxon>
        <taxon>fabids</taxon>
        <taxon>Celastrales</taxon>
        <taxon>Celastraceae</taxon>
        <taxon>Tripterygium</taxon>
    </lineage>
</organism>
<evidence type="ECO:0000256" key="2">
    <source>
        <dbReference type="ARBA" id="ARBA00005507"/>
    </source>
</evidence>
<dbReference type="GO" id="GO:0010215">
    <property type="term" value="P:cellulose microfibril organization"/>
    <property type="evidence" value="ECO:0007669"/>
    <property type="project" value="InterPro"/>
</dbReference>
<dbReference type="Pfam" id="PF04833">
    <property type="entry name" value="COBRA"/>
    <property type="match status" value="1"/>
</dbReference>
<dbReference type="AlphaFoldDB" id="A0A7J7C3R8"/>
<comment type="similarity">
    <text evidence="2">Belongs to the COBRA family.</text>
</comment>
<evidence type="ECO:0000259" key="7">
    <source>
        <dbReference type="Pfam" id="PF25079"/>
    </source>
</evidence>
<name>A0A7J7C3R8_TRIWF</name>
<comment type="caution">
    <text evidence="8">The sequence shown here is derived from an EMBL/GenBank/DDBJ whole genome shotgun (WGS) entry which is preliminary data.</text>
</comment>
<evidence type="ECO:0000313" key="9">
    <source>
        <dbReference type="Proteomes" id="UP000593562"/>
    </source>
</evidence>
<dbReference type="EMBL" id="JAAARO010000021">
    <property type="protein sequence ID" value="KAF5728497.1"/>
    <property type="molecule type" value="Genomic_DNA"/>
</dbReference>
<evidence type="ECO:0000313" key="8">
    <source>
        <dbReference type="EMBL" id="KAF5728497.1"/>
    </source>
</evidence>
<protein>
    <recommendedName>
        <fullName evidence="7">COBRA C-terminal domain-containing protein</fullName>
    </recommendedName>
</protein>
<feature type="domain" description="COBRA C-terminal" evidence="7">
    <location>
        <begin position="146"/>
        <end position="336"/>
    </location>
</feature>
<evidence type="ECO:0000256" key="3">
    <source>
        <dbReference type="ARBA" id="ARBA00022622"/>
    </source>
</evidence>
<comment type="subcellular location">
    <subcellularLocation>
        <location evidence="1">Cell membrane</location>
        <topology evidence="1">Lipid-anchor</topology>
        <topology evidence="1">GPI-anchor</topology>
    </subcellularLocation>
</comment>
<evidence type="ECO:0000256" key="6">
    <source>
        <dbReference type="ARBA" id="ARBA00023288"/>
    </source>
</evidence>
<dbReference type="PIRSF" id="PIRSF038122">
    <property type="entry name" value="COBRA"/>
    <property type="match status" value="1"/>
</dbReference>
<keyword evidence="3" id="KW-0336">GPI-anchor</keyword>
<dbReference type="GO" id="GO:0098552">
    <property type="term" value="C:side of membrane"/>
    <property type="evidence" value="ECO:0007669"/>
    <property type="project" value="UniProtKB-KW"/>
</dbReference>
<keyword evidence="9" id="KW-1185">Reference proteome</keyword>
<evidence type="ECO:0000256" key="5">
    <source>
        <dbReference type="ARBA" id="ARBA00023180"/>
    </source>
</evidence>
<keyword evidence="5" id="KW-0325">Glycoprotein</keyword>
<dbReference type="InterPro" id="IPR056900">
    <property type="entry name" value="COB_C"/>
</dbReference>
<dbReference type="GO" id="GO:0052324">
    <property type="term" value="P:plant-type cell wall cellulose biosynthetic process"/>
    <property type="evidence" value="ECO:0007669"/>
    <property type="project" value="TreeGrafter"/>
</dbReference>
<accession>A0A7J7C3R8</accession>
<reference evidence="8 9" key="1">
    <citation type="journal article" date="2020" name="Nat. Commun.">
        <title>Genome of Tripterygium wilfordii and identification of cytochrome P450 involved in triptolide biosynthesis.</title>
        <authorList>
            <person name="Tu L."/>
            <person name="Su P."/>
            <person name="Zhang Z."/>
            <person name="Gao L."/>
            <person name="Wang J."/>
            <person name="Hu T."/>
            <person name="Zhou J."/>
            <person name="Zhang Y."/>
            <person name="Zhao Y."/>
            <person name="Liu Y."/>
            <person name="Song Y."/>
            <person name="Tong Y."/>
            <person name="Lu Y."/>
            <person name="Yang J."/>
            <person name="Xu C."/>
            <person name="Jia M."/>
            <person name="Peters R.J."/>
            <person name="Huang L."/>
            <person name="Gao W."/>
        </authorList>
    </citation>
    <scope>NUCLEOTIDE SEQUENCE [LARGE SCALE GENOMIC DNA]</scope>
    <source>
        <strain evidence="9">cv. XIE 37</strain>
        <tissue evidence="8">Leaf</tissue>
    </source>
</reference>
<keyword evidence="6" id="KW-0449">Lipoprotein</keyword>
<sequence length="364" mass="40732">MWSGSEVIWAMRGAEATEQGNCSAFRTGQLPHCCEKQPVIVDLLPGAPYNMQSQNCCKGGVLSSMTQDPSKYGATFEMDVGGDETYSQFLMPHNISLVVPGYTCGNAVKVPSSKFSVGTGRRRTQALSTWNVTCMYSQFAASSSPKCCVSLSAFYNDTIVPCPLCSCGCEEQHAQSCVKPGEAPLLLKSHDPNEEPAPMLRCSQNMCPIKVHWHVKQSYKEYWRVKITIDNLNVIKNYSQWNLVVVHPNLQSLTQVFSFNYKPLDQYSYINDSGMFWGIKYYNDMLLQSGENGNVQSEVLLHKDEGIFTFKAGWALPRRILFNGDECVMPLPEDYPRLPNAAYDAPIRNFMILLPLFVLASAIF</sequence>
<proteinExistence type="inferred from homology"/>